<dbReference type="InterPro" id="IPR036185">
    <property type="entry name" value="DNA_heli_DnaB-like_N_sf"/>
</dbReference>
<dbReference type="InterPro" id="IPR007693">
    <property type="entry name" value="DNA_helicase_DnaB-like_N"/>
</dbReference>
<evidence type="ECO:0000256" key="7">
    <source>
        <dbReference type="ARBA" id="ARBA00022771"/>
    </source>
</evidence>
<dbReference type="GO" id="GO:0003677">
    <property type="term" value="F:DNA binding"/>
    <property type="evidence" value="ECO:0007669"/>
    <property type="project" value="UniProtKB-KW"/>
</dbReference>
<evidence type="ECO:0000256" key="4">
    <source>
        <dbReference type="ARBA" id="ARBA00022695"/>
    </source>
</evidence>
<dbReference type="InterPro" id="IPR034151">
    <property type="entry name" value="TOPRIM_DnaG_bac"/>
</dbReference>
<dbReference type="InterPro" id="IPR030846">
    <property type="entry name" value="DnaG_bac"/>
</dbReference>
<evidence type="ECO:0000256" key="11">
    <source>
        <dbReference type="ARBA" id="ARBA00023163"/>
    </source>
</evidence>
<dbReference type="RefSeq" id="WP_073195170.1">
    <property type="nucleotide sequence ID" value="NZ_FQXO01000010.1"/>
</dbReference>
<dbReference type="Gene3D" id="3.90.580.10">
    <property type="entry name" value="Zinc finger, CHC2-type domain"/>
    <property type="match status" value="1"/>
</dbReference>
<dbReference type="Pfam" id="PF08275">
    <property type="entry name" value="DNAG_N"/>
    <property type="match status" value="1"/>
</dbReference>
<dbReference type="GO" id="GO:0003899">
    <property type="term" value="F:DNA-directed RNA polymerase activity"/>
    <property type="evidence" value="ECO:0007669"/>
    <property type="project" value="UniProtKB-UniRule"/>
</dbReference>
<evidence type="ECO:0000256" key="13">
    <source>
        <dbReference type="PIRNR" id="PIRNR002811"/>
    </source>
</evidence>
<comment type="subunit">
    <text evidence="12">Monomer. Interacts with DnaB.</text>
</comment>
<dbReference type="OrthoDB" id="9803773at2"/>
<dbReference type="SMART" id="SM00493">
    <property type="entry name" value="TOPRIM"/>
    <property type="match status" value="1"/>
</dbReference>
<dbReference type="GO" id="GO:0005737">
    <property type="term" value="C:cytoplasm"/>
    <property type="evidence" value="ECO:0007669"/>
    <property type="project" value="TreeGrafter"/>
</dbReference>
<protein>
    <recommendedName>
        <fullName evidence="12 13">DNA primase</fullName>
        <ecNumber evidence="12">2.7.7.101</ecNumber>
    </recommendedName>
</protein>
<keyword evidence="4 12" id="KW-0548">Nucleotidyltransferase</keyword>
<sequence length="610" mass="70751">MSSTLNEDLIQEIREKNEIVGVISQYIRLKKTGANYKALCPFHNEKTPSFVVSPSKQIFHCFGCGVGGDVISFIMRYENLDFKEAIKILADRAGIEIDESNMKKNIELERRKNRLYQINREAARYFYYNLQKNSRGYNYFRKRGVSSNTIKIFGLGYANPEWNDLLKYLVSKGYGEEELLEAGLVIEKKNKNGFYDRFRDRVMFPIVNTRGKVIGFGGRVLDDSVPKYLNSPDTLVFSKGNNLFGLNLVYKNSKIDKILLVEGYMDVISLYNKGIVYSVASLGTAFTESQCKMLKRWNDSIYICYDSDDAGLKASNKALDLLKRVGFKPRVIILPDGLDPDEYINKFGKELFENLFTTALDYIDFKILYYRNKFDINTVQGKVDFIKNISQDIKNISSPVERDVYINRVSDEVNISVDAIKREIFGIKGIKTRLKDKYINANYRDTNKSKIVPVENVLEPGHLTAEKSLLNLLISDEYIYEKIKEDFSPDDFLDPMNRKIAELVYDNYRKGKKITKQEIIDNFSNSELDKLNEILAIKINFDDSEKEKAVDDYLKKINYYKLKIKRKQIREKIKLIESKKVINEGEEEELKELCLELMEVDKALKLHCLF</sequence>
<dbReference type="GO" id="GO:0006269">
    <property type="term" value="P:DNA replication, synthesis of primer"/>
    <property type="evidence" value="ECO:0007669"/>
    <property type="project" value="UniProtKB-UniRule"/>
</dbReference>
<dbReference type="GO" id="GO:0008270">
    <property type="term" value="F:zinc ion binding"/>
    <property type="evidence" value="ECO:0007669"/>
    <property type="project" value="UniProtKB-UniRule"/>
</dbReference>
<comment type="cofactor">
    <cofactor evidence="12 13 14">
        <name>Zn(2+)</name>
        <dbReference type="ChEBI" id="CHEBI:29105"/>
    </cofactor>
    <text evidence="12 13 14">Binds 1 zinc ion per monomer.</text>
</comment>
<comment type="domain">
    <text evidence="12">Contains an N-terminal zinc-binding domain, a central core domain that contains the primase activity, and a C-terminal DnaB-binding domain.</text>
</comment>
<evidence type="ECO:0000259" key="15">
    <source>
        <dbReference type="PROSITE" id="PS50880"/>
    </source>
</evidence>
<dbReference type="Proteomes" id="UP000183967">
    <property type="component" value="Unassembled WGS sequence"/>
</dbReference>
<evidence type="ECO:0000256" key="14">
    <source>
        <dbReference type="PIRSR" id="PIRSR002811-1"/>
    </source>
</evidence>
<dbReference type="Pfam" id="PF01807">
    <property type="entry name" value="Zn_ribbon_DnaG"/>
    <property type="match status" value="1"/>
</dbReference>
<gene>
    <name evidence="12" type="primary">dnaG</name>
    <name evidence="16" type="ORF">SAMN02745135_00517</name>
</gene>
<accession>A0A1M5S8W0</accession>
<keyword evidence="5 12" id="KW-0235">DNA replication</keyword>
<keyword evidence="17" id="KW-1185">Reference proteome</keyword>
<dbReference type="FunFam" id="3.90.580.10:FF:000001">
    <property type="entry name" value="DNA primase"/>
    <property type="match status" value="1"/>
</dbReference>
<dbReference type="FunFam" id="3.90.980.10:FF:000001">
    <property type="entry name" value="DNA primase"/>
    <property type="match status" value="1"/>
</dbReference>
<dbReference type="GO" id="GO:0000428">
    <property type="term" value="C:DNA-directed RNA polymerase complex"/>
    <property type="evidence" value="ECO:0007669"/>
    <property type="project" value="UniProtKB-KW"/>
</dbReference>
<dbReference type="InterPro" id="IPR002694">
    <property type="entry name" value="Znf_CHC2"/>
</dbReference>
<dbReference type="InterPro" id="IPR036977">
    <property type="entry name" value="DNA_primase_Znf_CHC2"/>
</dbReference>
<dbReference type="EC" id="2.7.7.101" evidence="12"/>
<keyword evidence="3 12" id="KW-0808">Transferase</keyword>
<dbReference type="Gene3D" id="3.90.980.10">
    <property type="entry name" value="DNA primase, catalytic core, N-terminal domain"/>
    <property type="match status" value="1"/>
</dbReference>
<keyword evidence="6 12" id="KW-0479">Metal-binding</keyword>
<evidence type="ECO:0000256" key="12">
    <source>
        <dbReference type="HAMAP-Rule" id="MF_00974"/>
    </source>
</evidence>
<keyword evidence="7 12" id="KW-0863">Zinc-finger</keyword>
<dbReference type="EMBL" id="FQXO01000010">
    <property type="protein sequence ID" value="SHH35057.1"/>
    <property type="molecule type" value="Genomic_DNA"/>
</dbReference>
<dbReference type="SUPFAM" id="SSF57783">
    <property type="entry name" value="Zinc beta-ribbon"/>
    <property type="match status" value="1"/>
</dbReference>
<dbReference type="Gene3D" id="1.10.860.10">
    <property type="entry name" value="DNAb Helicase, Chain A"/>
    <property type="match status" value="1"/>
</dbReference>
<keyword evidence="10 12" id="KW-0238">DNA-binding</keyword>
<dbReference type="PIRSF" id="PIRSF002811">
    <property type="entry name" value="DnaG"/>
    <property type="match status" value="1"/>
</dbReference>
<evidence type="ECO:0000313" key="17">
    <source>
        <dbReference type="Proteomes" id="UP000183967"/>
    </source>
</evidence>
<dbReference type="PANTHER" id="PTHR30313:SF2">
    <property type="entry name" value="DNA PRIMASE"/>
    <property type="match status" value="1"/>
</dbReference>
<dbReference type="InterPro" id="IPR019475">
    <property type="entry name" value="DNA_primase_DnaB-bd"/>
</dbReference>
<dbReference type="InterPro" id="IPR006171">
    <property type="entry name" value="TOPRIM_dom"/>
</dbReference>
<evidence type="ECO:0000256" key="2">
    <source>
        <dbReference type="ARBA" id="ARBA00022515"/>
    </source>
</evidence>
<dbReference type="SUPFAM" id="SSF48024">
    <property type="entry name" value="N-terminal domain of DnaB helicase"/>
    <property type="match status" value="1"/>
</dbReference>
<dbReference type="SMART" id="SM00400">
    <property type="entry name" value="ZnF_CHCC"/>
    <property type="match status" value="1"/>
</dbReference>
<dbReference type="InterPro" id="IPR013264">
    <property type="entry name" value="DNAG_N"/>
</dbReference>
<keyword evidence="9" id="KW-0460">Magnesium</keyword>
<dbReference type="PROSITE" id="PS50880">
    <property type="entry name" value="TOPRIM"/>
    <property type="match status" value="1"/>
</dbReference>
<dbReference type="Gene3D" id="3.40.1360.10">
    <property type="match status" value="1"/>
</dbReference>
<keyword evidence="2 12" id="KW-0639">Primosome</keyword>
<organism evidence="16 17">
    <name type="scientific">Caloranaerobacter azorensis DSM 13643</name>
    <dbReference type="NCBI Taxonomy" id="1121264"/>
    <lineage>
        <taxon>Bacteria</taxon>
        <taxon>Bacillati</taxon>
        <taxon>Bacillota</taxon>
        <taxon>Tissierellia</taxon>
        <taxon>Tissierellales</taxon>
        <taxon>Thermohalobacteraceae</taxon>
        <taxon>Caloranaerobacter</taxon>
    </lineage>
</organism>
<evidence type="ECO:0000256" key="10">
    <source>
        <dbReference type="ARBA" id="ARBA00023125"/>
    </source>
</evidence>
<dbReference type="InterPro" id="IPR037068">
    <property type="entry name" value="DNA_primase_core_N_sf"/>
</dbReference>
<dbReference type="GO" id="GO:0003678">
    <property type="term" value="F:DNA helicase activity"/>
    <property type="evidence" value="ECO:0007669"/>
    <property type="project" value="InterPro"/>
</dbReference>
<feature type="zinc finger region" description="CHC2-type" evidence="12 14">
    <location>
        <begin position="40"/>
        <end position="64"/>
    </location>
</feature>
<dbReference type="AlphaFoldDB" id="A0A1M5S8W0"/>
<dbReference type="GO" id="GO:0005524">
    <property type="term" value="F:ATP binding"/>
    <property type="evidence" value="ECO:0007669"/>
    <property type="project" value="InterPro"/>
</dbReference>
<evidence type="ECO:0000256" key="3">
    <source>
        <dbReference type="ARBA" id="ARBA00022679"/>
    </source>
</evidence>
<dbReference type="PANTHER" id="PTHR30313">
    <property type="entry name" value="DNA PRIMASE"/>
    <property type="match status" value="1"/>
</dbReference>
<keyword evidence="11 12" id="KW-0804">Transcription</keyword>
<dbReference type="Pfam" id="PF13155">
    <property type="entry name" value="Toprim_2"/>
    <property type="match status" value="1"/>
</dbReference>
<evidence type="ECO:0000256" key="8">
    <source>
        <dbReference type="ARBA" id="ARBA00022833"/>
    </source>
</evidence>
<dbReference type="GO" id="GO:1990077">
    <property type="term" value="C:primosome complex"/>
    <property type="evidence" value="ECO:0007669"/>
    <property type="project" value="UniProtKB-KW"/>
</dbReference>
<comment type="similarity">
    <text evidence="12 13">Belongs to the DnaG primase family.</text>
</comment>
<dbReference type="Pfam" id="PF00772">
    <property type="entry name" value="DnaB"/>
    <property type="match status" value="1"/>
</dbReference>
<dbReference type="InterPro" id="IPR050219">
    <property type="entry name" value="DnaG_primase"/>
</dbReference>
<evidence type="ECO:0000256" key="9">
    <source>
        <dbReference type="ARBA" id="ARBA00022842"/>
    </source>
</evidence>
<evidence type="ECO:0000256" key="1">
    <source>
        <dbReference type="ARBA" id="ARBA00022478"/>
    </source>
</evidence>
<comment type="catalytic activity">
    <reaction evidence="12">
        <text>ssDNA + n NTP = ssDNA/pppN(pN)n-1 hybrid + (n-1) diphosphate.</text>
        <dbReference type="EC" id="2.7.7.101"/>
    </reaction>
</comment>
<feature type="domain" description="Toprim" evidence="15">
    <location>
        <begin position="256"/>
        <end position="337"/>
    </location>
</feature>
<dbReference type="CDD" id="cd03364">
    <property type="entry name" value="TOPRIM_DnaG_primases"/>
    <property type="match status" value="1"/>
</dbReference>
<keyword evidence="8 12" id="KW-0862">Zinc</keyword>
<dbReference type="HAMAP" id="MF_00974">
    <property type="entry name" value="DNA_primase_DnaG"/>
    <property type="match status" value="1"/>
</dbReference>
<dbReference type="SUPFAM" id="SSF56731">
    <property type="entry name" value="DNA primase core"/>
    <property type="match status" value="1"/>
</dbReference>
<reference evidence="17" key="1">
    <citation type="submission" date="2016-11" db="EMBL/GenBank/DDBJ databases">
        <authorList>
            <person name="Varghese N."/>
            <person name="Submissions S."/>
        </authorList>
    </citation>
    <scope>NUCLEOTIDE SEQUENCE [LARGE SCALE GENOMIC DNA]</scope>
    <source>
        <strain evidence="17">DSM 13643</strain>
    </source>
</reference>
<dbReference type="InterPro" id="IPR006295">
    <property type="entry name" value="DNA_primase_DnaG"/>
</dbReference>
<keyword evidence="1 12" id="KW-0240">DNA-directed RNA polymerase</keyword>
<dbReference type="Pfam" id="PF10410">
    <property type="entry name" value="DnaB_bind"/>
    <property type="match status" value="1"/>
</dbReference>
<dbReference type="NCBIfam" id="TIGR01391">
    <property type="entry name" value="dnaG"/>
    <property type="match status" value="1"/>
</dbReference>
<proteinExistence type="inferred from homology"/>
<dbReference type="InterPro" id="IPR016136">
    <property type="entry name" value="DNA_helicase_N/primase_C"/>
</dbReference>
<evidence type="ECO:0000256" key="5">
    <source>
        <dbReference type="ARBA" id="ARBA00022705"/>
    </source>
</evidence>
<name>A0A1M5S8W0_9FIRM</name>
<evidence type="ECO:0000313" key="16">
    <source>
        <dbReference type="EMBL" id="SHH35057.1"/>
    </source>
</evidence>
<comment type="function">
    <text evidence="12 13">RNA polymerase that catalyzes the synthesis of short RNA molecules used as primers for DNA polymerase during DNA replication.</text>
</comment>
<evidence type="ECO:0000256" key="6">
    <source>
        <dbReference type="ARBA" id="ARBA00022723"/>
    </source>
</evidence>